<name>A0A2C4Q4Y9_9BACI</name>
<organism evidence="1 2">
    <name type="scientific">Bacillus toyonensis</name>
    <dbReference type="NCBI Taxonomy" id="155322"/>
    <lineage>
        <taxon>Bacteria</taxon>
        <taxon>Bacillati</taxon>
        <taxon>Bacillota</taxon>
        <taxon>Bacilli</taxon>
        <taxon>Bacillales</taxon>
        <taxon>Bacillaceae</taxon>
        <taxon>Bacillus</taxon>
        <taxon>Bacillus cereus group</taxon>
    </lineage>
</organism>
<dbReference type="EMBL" id="NUSQ01000191">
    <property type="protein sequence ID" value="PHD59508.1"/>
    <property type="molecule type" value="Genomic_DNA"/>
</dbReference>
<accession>A0A2C4Q4Y9</accession>
<gene>
    <name evidence="1" type="ORF">COF40_27915</name>
</gene>
<proteinExistence type="predicted"/>
<evidence type="ECO:0000313" key="2">
    <source>
        <dbReference type="Proteomes" id="UP000225997"/>
    </source>
</evidence>
<reference evidence="1 2" key="1">
    <citation type="submission" date="2017-09" db="EMBL/GenBank/DDBJ databases">
        <title>Large-scale bioinformatics analysis of Bacillus genomes uncovers conserved roles of natural products in bacterial physiology.</title>
        <authorList>
            <consortium name="Agbiome Team Llc"/>
            <person name="Bleich R.M."/>
            <person name="Grubbs K.J."/>
            <person name="Santa Maria K.C."/>
            <person name="Allen S.E."/>
            <person name="Farag S."/>
            <person name="Shank E.A."/>
            <person name="Bowers A."/>
        </authorList>
    </citation>
    <scope>NUCLEOTIDE SEQUENCE [LARGE SCALE GENOMIC DNA]</scope>
    <source>
        <strain evidence="1 2">AFS044250</strain>
    </source>
</reference>
<protein>
    <submittedName>
        <fullName evidence="1">Uncharacterized protein</fullName>
    </submittedName>
</protein>
<comment type="caution">
    <text evidence="1">The sequence shown here is derived from an EMBL/GenBank/DDBJ whole genome shotgun (WGS) entry which is preliminary data.</text>
</comment>
<dbReference type="AlphaFoldDB" id="A0A2C4Q4Y9"/>
<sequence>MGYINDFLINMHFITPPKFIRFLYLSIDLVKAKKIRKYFIYNPPRDKREGENGDLSSGVLLPLIYIYLA</sequence>
<dbReference type="Proteomes" id="UP000225997">
    <property type="component" value="Unassembled WGS sequence"/>
</dbReference>
<evidence type="ECO:0000313" key="1">
    <source>
        <dbReference type="EMBL" id="PHD59508.1"/>
    </source>
</evidence>